<evidence type="ECO:0000256" key="8">
    <source>
        <dbReference type="ARBA" id="ARBA00023065"/>
    </source>
</evidence>
<keyword evidence="11 20" id="KW-0675">Receptor</keyword>
<protein>
    <submittedName>
        <fullName evidence="20">Acetylcholine receptor subunit beta-like 2</fullName>
    </submittedName>
</protein>
<dbReference type="FunFam" id="1.20.58.390:FF:000022">
    <property type="entry name" value="Nicotinic acetylcholine receptor subunit alpha4"/>
    <property type="match status" value="1"/>
</dbReference>
<name>A0A1W0XDR1_HYPEX</name>
<keyword evidence="9 17" id="KW-0472">Membrane</keyword>
<dbReference type="InterPro" id="IPR038050">
    <property type="entry name" value="Neuro_actylchol_rec"/>
</dbReference>
<feature type="transmembrane region" description="Helical" evidence="17">
    <location>
        <begin position="329"/>
        <end position="347"/>
    </location>
</feature>
<keyword evidence="2" id="KW-0813">Transport</keyword>
<comment type="caution">
    <text evidence="20">The sequence shown here is derived from an EMBL/GenBank/DDBJ whole genome shotgun (WGS) entry which is preliminary data.</text>
</comment>
<keyword evidence="12" id="KW-0325">Glycoprotein</keyword>
<sequence>MHTPPAAPSATRLIQPNYCLILVEYFPYDQQTCKLKFGTWSYDADQINLIPLHGYDGNDSTIIHNGIDLSDFYTSIEWDVMSVSAKRSETVYPCCVEKYIDITYTFSIRRKTMYFTVNLIIPCVAISFLTVLVFYLPSDSGEKITLSISVLMSLTVFFLLLAENVPPTSLAVPLIGKYLVFTMVLVTLSTMISVAVLDIHFRHPSTHYKMPAWIRWLFIEVLPPIIRVNRPLQYAPKVEHKTRVQKEREKFLKRSTYSSTTIDSEDNPFNTYNETSFDTESFVLESSYSPEVERAIESVKFIADKFRDNKKQENSIQDWKYVARVIDRFFLVLFGFGCIFGTFAIILNAPSLYDDRRPIPYTKCTNSTDFSQLPGYKPEEEAFLRSFICSRAT</sequence>
<evidence type="ECO:0000256" key="5">
    <source>
        <dbReference type="ARBA" id="ARBA00022729"/>
    </source>
</evidence>
<evidence type="ECO:0000259" key="19">
    <source>
        <dbReference type="Pfam" id="PF02932"/>
    </source>
</evidence>
<evidence type="ECO:0000256" key="9">
    <source>
        <dbReference type="ARBA" id="ARBA00023136"/>
    </source>
</evidence>
<dbReference type="Proteomes" id="UP000192578">
    <property type="component" value="Unassembled WGS sequence"/>
</dbReference>
<accession>A0A1W0XDR1</accession>
<keyword evidence="7" id="KW-0770">Synapse</keyword>
<keyword evidence="15" id="KW-0407">Ion channel</keyword>
<dbReference type="SUPFAM" id="SSF63712">
    <property type="entry name" value="Nicotinic receptor ligand binding domain-like"/>
    <property type="match status" value="1"/>
</dbReference>
<dbReference type="GO" id="GO:0045211">
    <property type="term" value="C:postsynaptic membrane"/>
    <property type="evidence" value="ECO:0007669"/>
    <property type="project" value="UniProtKB-SubCell"/>
</dbReference>
<dbReference type="InterPro" id="IPR036734">
    <property type="entry name" value="Neur_chan_lig-bd_sf"/>
</dbReference>
<keyword evidence="6 17" id="KW-1133">Transmembrane helix</keyword>
<keyword evidence="14" id="KW-1071">Ligand-gated ion channel</keyword>
<evidence type="ECO:0000256" key="15">
    <source>
        <dbReference type="ARBA" id="ARBA00023303"/>
    </source>
</evidence>
<dbReference type="GO" id="GO:0005230">
    <property type="term" value="F:extracellular ligand-gated monoatomic ion channel activity"/>
    <property type="evidence" value="ECO:0007669"/>
    <property type="project" value="InterPro"/>
</dbReference>
<dbReference type="Gene3D" id="1.20.58.390">
    <property type="entry name" value="Neurotransmitter-gated ion-channel transmembrane domain"/>
    <property type="match status" value="2"/>
</dbReference>
<evidence type="ECO:0000256" key="6">
    <source>
        <dbReference type="ARBA" id="ARBA00022989"/>
    </source>
</evidence>
<organism evidence="20 21">
    <name type="scientific">Hypsibius exemplaris</name>
    <name type="common">Freshwater tardigrade</name>
    <dbReference type="NCBI Taxonomy" id="2072580"/>
    <lineage>
        <taxon>Eukaryota</taxon>
        <taxon>Metazoa</taxon>
        <taxon>Ecdysozoa</taxon>
        <taxon>Tardigrada</taxon>
        <taxon>Eutardigrada</taxon>
        <taxon>Parachela</taxon>
        <taxon>Hypsibioidea</taxon>
        <taxon>Hypsibiidae</taxon>
        <taxon>Hypsibius</taxon>
    </lineage>
</organism>
<dbReference type="OrthoDB" id="5975154at2759"/>
<gene>
    <name evidence="20" type="ORF">BV898_00552</name>
</gene>
<evidence type="ECO:0000256" key="17">
    <source>
        <dbReference type="SAM" id="Phobius"/>
    </source>
</evidence>
<evidence type="ECO:0000256" key="12">
    <source>
        <dbReference type="ARBA" id="ARBA00023180"/>
    </source>
</evidence>
<comment type="similarity">
    <text evidence="1">Belongs to the ligand-gated ion channel (TC 1.A.9) family. Acetylcholine receptor (TC 1.A.9.1) subfamily.</text>
</comment>
<feature type="domain" description="Neurotransmitter-gated ion-channel transmembrane" evidence="19">
    <location>
        <begin position="119"/>
        <end position="345"/>
    </location>
</feature>
<comment type="subcellular location">
    <subcellularLocation>
        <location evidence="16">Postsynaptic cell membrane</location>
        <topology evidence="16">Multi-pass membrane protein</topology>
    </subcellularLocation>
</comment>
<evidence type="ECO:0000313" key="20">
    <source>
        <dbReference type="EMBL" id="OQV25616.1"/>
    </source>
</evidence>
<evidence type="ECO:0000256" key="11">
    <source>
        <dbReference type="ARBA" id="ARBA00023170"/>
    </source>
</evidence>
<evidence type="ECO:0000313" key="21">
    <source>
        <dbReference type="Proteomes" id="UP000192578"/>
    </source>
</evidence>
<keyword evidence="21" id="KW-1185">Reference proteome</keyword>
<keyword evidence="13" id="KW-0628">Postsynaptic cell membrane</keyword>
<keyword evidence="8" id="KW-0406">Ion transport</keyword>
<keyword evidence="5" id="KW-0732">Signal</keyword>
<dbReference type="InterPro" id="IPR036719">
    <property type="entry name" value="Neuro-gated_channel_TM_sf"/>
</dbReference>
<dbReference type="SUPFAM" id="SSF90112">
    <property type="entry name" value="Neurotransmitter-gated ion-channel transmembrane pore"/>
    <property type="match status" value="1"/>
</dbReference>
<evidence type="ECO:0000256" key="3">
    <source>
        <dbReference type="ARBA" id="ARBA00022475"/>
    </source>
</evidence>
<proteinExistence type="inferred from homology"/>
<dbReference type="AlphaFoldDB" id="A0A1W0XDR1"/>
<dbReference type="Gene3D" id="2.70.170.10">
    <property type="entry name" value="Neurotransmitter-gated ion-channel ligand-binding domain"/>
    <property type="match status" value="1"/>
</dbReference>
<evidence type="ECO:0000256" key="13">
    <source>
        <dbReference type="ARBA" id="ARBA00023257"/>
    </source>
</evidence>
<dbReference type="EMBL" id="MTYJ01000002">
    <property type="protein sequence ID" value="OQV25616.1"/>
    <property type="molecule type" value="Genomic_DNA"/>
</dbReference>
<keyword evidence="4 17" id="KW-0812">Transmembrane</keyword>
<evidence type="ECO:0000256" key="2">
    <source>
        <dbReference type="ARBA" id="ARBA00022448"/>
    </source>
</evidence>
<feature type="domain" description="Neurotransmitter-gated ion-channel ligand-binding" evidence="18">
    <location>
        <begin position="11"/>
        <end position="112"/>
    </location>
</feature>
<evidence type="ECO:0000256" key="16">
    <source>
        <dbReference type="ARBA" id="ARBA00034104"/>
    </source>
</evidence>
<reference evidence="21" key="1">
    <citation type="submission" date="2017-01" db="EMBL/GenBank/DDBJ databases">
        <title>Comparative genomics of anhydrobiosis in the tardigrade Hypsibius dujardini.</title>
        <authorList>
            <person name="Yoshida Y."/>
            <person name="Koutsovoulos G."/>
            <person name="Laetsch D."/>
            <person name="Stevens L."/>
            <person name="Kumar S."/>
            <person name="Horikawa D."/>
            <person name="Ishino K."/>
            <person name="Komine S."/>
            <person name="Tomita M."/>
            <person name="Blaxter M."/>
            <person name="Arakawa K."/>
        </authorList>
    </citation>
    <scope>NUCLEOTIDE SEQUENCE [LARGE SCALE GENOMIC DNA]</scope>
    <source>
        <strain evidence="21">Z151</strain>
    </source>
</reference>
<dbReference type="PROSITE" id="PS00236">
    <property type="entry name" value="NEUROTR_ION_CHANNEL"/>
    <property type="match status" value="1"/>
</dbReference>
<keyword evidence="10" id="KW-1015">Disulfide bond</keyword>
<evidence type="ECO:0000256" key="7">
    <source>
        <dbReference type="ARBA" id="ARBA00023018"/>
    </source>
</evidence>
<dbReference type="GO" id="GO:0098655">
    <property type="term" value="P:monoatomic cation transmembrane transport"/>
    <property type="evidence" value="ECO:0007669"/>
    <property type="project" value="UniProtKB-ARBA"/>
</dbReference>
<evidence type="ECO:0000256" key="1">
    <source>
        <dbReference type="ARBA" id="ARBA00009237"/>
    </source>
</evidence>
<dbReference type="InterPro" id="IPR006202">
    <property type="entry name" value="Neur_chan_lig-bd"/>
</dbReference>
<evidence type="ECO:0000256" key="4">
    <source>
        <dbReference type="ARBA" id="ARBA00022692"/>
    </source>
</evidence>
<dbReference type="PANTHER" id="PTHR18945">
    <property type="entry name" value="NEUROTRANSMITTER GATED ION CHANNEL"/>
    <property type="match status" value="1"/>
</dbReference>
<dbReference type="Pfam" id="PF02932">
    <property type="entry name" value="Neur_chan_memb"/>
    <property type="match status" value="1"/>
</dbReference>
<dbReference type="GO" id="GO:0004888">
    <property type="term" value="F:transmembrane signaling receptor activity"/>
    <property type="evidence" value="ECO:0007669"/>
    <property type="project" value="InterPro"/>
</dbReference>
<keyword evidence="3" id="KW-1003">Cell membrane</keyword>
<dbReference type="InterPro" id="IPR018000">
    <property type="entry name" value="Neurotransmitter_ion_chnl_CS"/>
</dbReference>
<dbReference type="InterPro" id="IPR006029">
    <property type="entry name" value="Neurotrans-gated_channel_TM"/>
</dbReference>
<evidence type="ECO:0000259" key="18">
    <source>
        <dbReference type="Pfam" id="PF02931"/>
    </source>
</evidence>
<feature type="transmembrane region" description="Helical" evidence="17">
    <location>
        <begin position="113"/>
        <end position="137"/>
    </location>
</feature>
<dbReference type="Pfam" id="PF02931">
    <property type="entry name" value="Neur_chan_LBD"/>
    <property type="match status" value="1"/>
</dbReference>
<evidence type="ECO:0000256" key="14">
    <source>
        <dbReference type="ARBA" id="ARBA00023286"/>
    </source>
</evidence>
<feature type="transmembrane region" description="Helical" evidence="17">
    <location>
        <begin position="178"/>
        <end position="201"/>
    </location>
</feature>
<feature type="transmembrane region" description="Helical" evidence="17">
    <location>
        <begin position="144"/>
        <end position="162"/>
    </location>
</feature>
<dbReference type="GO" id="GO:0007271">
    <property type="term" value="P:synaptic transmission, cholinergic"/>
    <property type="evidence" value="ECO:0007669"/>
    <property type="project" value="UniProtKB-ARBA"/>
</dbReference>
<dbReference type="FunFam" id="1.20.58.390:FF:000001">
    <property type="entry name" value="Neuronal nicotinic acetylcholine receptor subunit 3"/>
    <property type="match status" value="1"/>
</dbReference>
<evidence type="ECO:0000256" key="10">
    <source>
        <dbReference type="ARBA" id="ARBA00023157"/>
    </source>
</evidence>
<dbReference type="InterPro" id="IPR006201">
    <property type="entry name" value="Neur_channel"/>
</dbReference>
<dbReference type="CDD" id="cd19064">
    <property type="entry name" value="LGIC_TM_nAChR"/>
    <property type="match status" value="1"/>
</dbReference>